<organism evidence="6 7">
    <name type="scientific">Microbispora hainanensis</name>
    <dbReference type="NCBI Taxonomy" id="568844"/>
    <lineage>
        <taxon>Bacteria</taxon>
        <taxon>Bacillati</taxon>
        <taxon>Actinomycetota</taxon>
        <taxon>Actinomycetes</taxon>
        <taxon>Streptosporangiales</taxon>
        <taxon>Streptosporangiaceae</taxon>
        <taxon>Microbispora</taxon>
    </lineage>
</organism>
<dbReference type="PANTHER" id="PTHR32114">
    <property type="entry name" value="ABC TRANSPORTER ABCH.3"/>
    <property type="match status" value="1"/>
</dbReference>
<accession>A0A544XSF4</accession>
<comment type="subunit">
    <text evidence="2">Heterodimer of SbcC and SbcD.</text>
</comment>
<evidence type="ECO:0000256" key="2">
    <source>
        <dbReference type="ARBA" id="ARBA00011322"/>
    </source>
</evidence>
<dbReference type="AlphaFoldDB" id="A0A544XSF4"/>
<dbReference type="Proteomes" id="UP000316541">
    <property type="component" value="Unassembled WGS sequence"/>
</dbReference>
<name>A0A544XSF4_9ACTN</name>
<evidence type="ECO:0000256" key="1">
    <source>
        <dbReference type="ARBA" id="ARBA00006930"/>
    </source>
</evidence>
<comment type="caution">
    <text evidence="6">The sequence shown here is derived from an EMBL/GenBank/DDBJ whole genome shotgun (WGS) entry which is preliminary data.</text>
</comment>
<dbReference type="Pfam" id="PF13476">
    <property type="entry name" value="AAA_23"/>
    <property type="match status" value="1"/>
</dbReference>
<dbReference type="GO" id="GO:0016887">
    <property type="term" value="F:ATP hydrolysis activity"/>
    <property type="evidence" value="ECO:0007669"/>
    <property type="project" value="InterPro"/>
</dbReference>
<reference evidence="6 7" key="1">
    <citation type="submission" date="2019-07" db="EMBL/GenBank/DDBJ databases">
        <title>Microbispora hainanensis DSM 45428.</title>
        <authorList>
            <person name="Thawai C."/>
        </authorList>
    </citation>
    <scope>NUCLEOTIDE SEQUENCE [LARGE SCALE GENOMIC DNA]</scope>
    <source>
        <strain evidence="6 7">DSM 45428</strain>
    </source>
</reference>
<gene>
    <name evidence="6" type="ORF">FLX08_39395</name>
</gene>
<keyword evidence="4" id="KW-0175">Coiled coil</keyword>
<dbReference type="GO" id="GO:0006302">
    <property type="term" value="P:double-strand break repair"/>
    <property type="evidence" value="ECO:0007669"/>
    <property type="project" value="InterPro"/>
</dbReference>
<protein>
    <recommendedName>
        <fullName evidence="3">Nuclease SbcCD subunit C</fullName>
    </recommendedName>
</protein>
<dbReference type="PANTHER" id="PTHR32114:SF2">
    <property type="entry name" value="ABC TRANSPORTER ABCH.3"/>
    <property type="match status" value="1"/>
</dbReference>
<evidence type="ECO:0000313" key="6">
    <source>
        <dbReference type="EMBL" id="TQS07421.1"/>
    </source>
</evidence>
<proteinExistence type="inferred from homology"/>
<feature type="domain" description="Rad50/SbcC-type AAA" evidence="5">
    <location>
        <begin position="19"/>
        <end position="103"/>
    </location>
</feature>
<dbReference type="SUPFAM" id="SSF52540">
    <property type="entry name" value="P-loop containing nucleoside triphosphate hydrolases"/>
    <property type="match status" value="1"/>
</dbReference>
<feature type="coiled-coil region" evidence="4">
    <location>
        <begin position="284"/>
        <end position="367"/>
    </location>
</feature>
<evidence type="ECO:0000259" key="5">
    <source>
        <dbReference type="Pfam" id="PF13476"/>
    </source>
</evidence>
<evidence type="ECO:0000256" key="3">
    <source>
        <dbReference type="ARBA" id="ARBA00013368"/>
    </source>
</evidence>
<evidence type="ECO:0000313" key="7">
    <source>
        <dbReference type="Proteomes" id="UP000316541"/>
    </source>
</evidence>
<dbReference type="Gene3D" id="3.40.50.300">
    <property type="entry name" value="P-loop containing nucleotide triphosphate hydrolases"/>
    <property type="match status" value="2"/>
</dbReference>
<dbReference type="EMBL" id="VIRM01000103">
    <property type="protein sequence ID" value="TQS07421.1"/>
    <property type="molecule type" value="Genomic_DNA"/>
</dbReference>
<comment type="similarity">
    <text evidence="1">Belongs to the SMC family. SbcC subfamily.</text>
</comment>
<sequence>MLRLRHLRIQVFTDGPVCGTEISFRDGLNVLRADNSSGKSTCLQAIIYALGLEGMLSAKRDIPLPHAMTDTIEVEGQEYRVRESWVALEIENGNAEIMTVRRAVKSADRDSALIETFGGPVLTERMAFSTGRDFFVRRPGAAQRESGFHYELARFIGWNLPQVARMDGSEVPLYLECLFPFFFVEQKHGWSGVQARIPTYFMIRDVSRRAAEFILALEEYQAVLQRQRLESAAGIMESEWKQVVSDLTALAKASSVVIRGLPTRPSANISEVAAEAVVHNSGAWLSLEQEIDALSSAYESLEDEVPSVGEDAPELEIQLAQSQEELTALTALTADALQELGDATGRRDSIELRVSSLEEDLQRHRDAALLRRLGSRHAAVIAGDSVCPTCQQSLPDGFEVTHHPMSPEENIRFIEQELRTFRAIRDDLYRLINVQEAKLGRLRSQSSEIRRRIRALKDSLTSANSQPSVAAITEKLRLSERIETLTKIRDDIADTTAELRSRAAAWAANRESLRALANRPRSSSDTEKVDFLETSLVDQLRRYHFHSLPPQSIEVSRETYRPTHEGFDLGFDLSASDMIRVIWAYLLAFLEASMRYNTNHARLLVFDEPRQQETNRLSFAALLNRAATDGASGAQIIFATSEEELDLRAMLKGLPHSLVSVPPRTKLIRPV</sequence>
<dbReference type="RefSeq" id="WP_142625357.1">
    <property type="nucleotide sequence ID" value="NZ_VIRM01000103.1"/>
</dbReference>
<dbReference type="InterPro" id="IPR027417">
    <property type="entry name" value="P-loop_NTPase"/>
</dbReference>
<dbReference type="InterPro" id="IPR038729">
    <property type="entry name" value="Rad50/SbcC_AAA"/>
</dbReference>
<evidence type="ECO:0000256" key="4">
    <source>
        <dbReference type="SAM" id="Coils"/>
    </source>
</evidence>